<dbReference type="InterPro" id="IPR008942">
    <property type="entry name" value="ENTH_VHS"/>
</dbReference>
<protein>
    <recommendedName>
        <fullName evidence="2">CID domain-containing protein</fullName>
    </recommendedName>
</protein>
<dbReference type="PANTHER" id="PTHR12460:SF0">
    <property type="entry name" value="CID DOMAIN-CONTAINING PROTEIN-RELATED"/>
    <property type="match status" value="1"/>
</dbReference>
<sequence length="440" mass="49195">MGDAAALRNTLSQTDNTMPGIQSSSREMMRFYDKPGGPPLAVSEWRSVLQTSSPSLSLPLLYVANEVLQTSKRNRGSKFLEAFSPVLGSSLMFIVGRDRSAVEKVRRTVKVWGDRRVFSMRFVMDLLAGLDNYREGGSGVANLTKQQSPSAAVDASPKPSSSSASSDKRSSVTSSDDDDDDDEEDMFGGSTEGQKLLDISIDVSALSEANNKSGFGSGAAKRRRTSKTNNPSSTTTTQMNVTKKPKVLSGQNFLELFQSIANLEDKYKSSMGIVEAIPPSFLDDGSADIDDLVGDELTSMYKKVCDTQRKIIRERRTMYSVAVQRRDLEKEAKRYVLWLKNLAKVDDDDISFVDKLEKKLDVISVCHEEARKLRDVRRSEEAQQRAEAEAVAKQEADEKERKRLLEDVTKEAEAKPGMIWNPNLREYQYLHDHTEESWRD</sequence>
<dbReference type="Gene3D" id="1.25.40.90">
    <property type="match status" value="1"/>
</dbReference>
<evidence type="ECO:0000313" key="4">
    <source>
        <dbReference type="Proteomes" id="UP001224775"/>
    </source>
</evidence>
<organism evidence="3 4">
    <name type="scientific">Skeletonema marinoi</name>
    <dbReference type="NCBI Taxonomy" id="267567"/>
    <lineage>
        <taxon>Eukaryota</taxon>
        <taxon>Sar</taxon>
        <taxon>Stramenopiles</taxon>
        <taxon>Ochrophyta</taxon>
        <taxon>Bacillariophyta</taxon>
        <taxon>Coscinodiscophyceae</taxon>
        <taxon>Thalassiosirophycidae</taxon>
        <taxon>Thalassiosirales</taxon>
        <taxon>Skeletonemataceae</taxon>
        <taxon>Skeletonema</taxon>
        <taxon>Skeletonema marinoi-dohrnii complex</taxon>
    </lineage>
</organism>
<keyword evidence="4" id="KW-1185">Reference proteome</keyword>
<feature type="compositionally biased region" description="Low complexity" evidence="1">
    <location>
        <begin position="148"/>
        <end position="165"/>
    </location>
</feature>
<dbReference type="InterPro" id="IPR006569">
    <property type="entry name" value="CID_dom"/>
</dbReference>
<feature type="compositionally biased region" description="Acidic residues" evidence="1">
    <location>
        <begin position="175"/>
        <end position="186"/>
    </location>
</feature>
<dbReference type="EMBL" id="JATAAI010000015">
    <property type="protein sequence ID" value="KAK1740636.1"/>
    <property type="molecule type" value="Genomic_DNA"/>
</dbReference>
<dbReference type="Pfam" id="PF04818">
    <property type="entry name" value="CID"/>
    <property type="match status" value="1"/>
</dbReference>
<dbReference type="SMART" id="SM00582">
    <property type="entry name" value="RPR"/>
    <property type="match status" value="1"/>
</dbReference>
<feature type="region of interest" description="Disordered" evidence="1">
    <location>
        <begin position="1"/>
        <end position="22"/>
    </location>
</feature>
<dbReference type="GO" id="GO:0031124">
    <property type="term" value="P:mRNA 3'-end processing"/>
    <property type="evidence" value="ECO:0007669"/>
    <property type="project" value="TreeGrafter"/>
</dbReference>
<feature type="region of interest" description="Disordered" evidence="1">
    <location>
        <begin position="140"/>
        <end position="191"/>
    </location>
</feature>
<evidence type="ECO:0000313" key="3">
    <source>
        <dbReference type="EMBL" id="KAK1740636.1"/>
    </source>
</evidence>
<name>A0AAD9DAT2_9STRA</name>
<evidence type="ECO:0000256" key="1">
    <source>
        <dbReference type="SAM" id="MobiDB-lite"/>
    </source>
</evidence>
<dbReference type="PROSITE" id="PS51391">
    <property type="entry name" value="CID"/>
    <property type="match status" value="1"/>
</dbReference>
<feature type="domain" description="CID" evidence="2">
    <location>
        <begin position="1"/>
        <end position="134"/>
    </location>
</feature>
<gene>
    <name evidence="3" type="ORF">QTG54_008731</name>
</gene>
<reference evidence="3" key="1">
    <citation type="submission" date="2023-06" db="EMBL/GenBank/DDBJ databases">
        <title>Survivors Of The Sea: Transcriptome response of Skeletonema marinoi to long-term dormancy.</title>
        <authorList>
            <person name="Pinder M.I.M."/>
            <person name="Kourtchenko O."/>
            <person name="Robertson E.K."/>
            <person name="Larsson T."/>
            <person name="Maumus F."/>
            <person name="Osuna-Cruz C.M."/>
            <person name="Vancaester E."/>
            <person name="Stenow R."/>
            <person name="Vandepoele K."/>
            <person name="Ploug H."/>
            <person name="Bruchert V."/>
            <person name="Godhe A."/>
            <person name="Topel M."/>
        </authorList>
    </citation>
    <scope>NUCLEOTIDE SEQUENCE</scope>
    <source>
        <strain evidence="3">R05AC</strain>
    </source>
</reference>
<dbReference type="GO" id="GO:0000993">
    <property type="term" value="F:RNA polymerase II complex binding"/>
    <property type="evidence" value="ECO:0007669"/>
    <property type="project" value="TreeGrafter"/>
</dbReference>
<dbReference type="Proteomes" id="UP001224775">
    <property type="component" value="Unassembled WGS sequence"/>
</dbReference>
<comment type="caution">
    <text evidence="3">The sequence shown here is derived from an EMBL/GenBank/DDBJ whole genome shotgun (WGS) entry which is preliminary data.</text>
</comment>
<evidence type="ECO:0000259" key="2">
    <source>
        <dbReference type="PROSITE" id="PS51391"/>
    </source>
</evidence>
<accession>A0AAD9DAT2</accession>
<feature type="compositionally biased region" description="Low complexity" evidence="1">
    <location>
        <begin position="227"/>
        <end position="237"/>
    </location>
</feature>
<dbReference type="AlphaFoldDB" id="A0AAD9DAT2"/>
<feature type="region of interest" description="Disordered" evidence="1">
    <location>
        <begin position="212"/>
        <end position="240"/>
    </location>
</feature>
<proteinExistence type="predicted"/>
<dbReference type="PANTHER" id="PTHR12460">
    <property type="entry name" value="CYCLIN-DEPENDENT KINASE INHIBITOR-RELATED PROTEIN"/>
    <property type="match status" value="1"/>
</dbReference>
<feature type="compositionally biased region" description="Polar residues" evidence="1">
    <location>
        <begin position="9"/>
        <end position="22"/>
    </location>
</feature>